<dbReference type="PROSITE" id="PS00587">
    <property type="entry name" value="GLYCOSYL_HYDROL_F17"/>
    <property type="match status" value="1"/>
</dbReference>
<dbReference type="Pfam" id="PF00332">
    <property type="entry name" value="Glyco_hydro_17"/>
    <property type="match status" value="1"/>
</dbReference>
<evidence type="ECO:0000256" key="3">
    <source>
        <dbReference type="ARBA" id="ARBA00008773"/>
    </source>
</evidence>
<keyword evidence="11" id="KW-1015">Disulfide bond</keyword>
<keyword evidence="7" id="KW-0732">Signal</keyword>
<evidence type="ECO:0000256" key="10">
    <source>
        <dbReference type="ARBA" id="ARBA00023136"/>
    </source>
</evidence>
<dbReference type="InterPro" id="IPR012946">
    <property type="entry name" value="X8"/>
</dbReference>
<evidence type="ECO:0000313" key="19">
    <source>
        <dbReference type="Proteomes" id="UP000636709"/>
    </source>
</evidence>
<comment type="catalytic activity">
    <reaction evidence="1">
        <text>Hydrolysis of (1-&gt;3)-beta-D-glucosidic linkages in (1-&gt;3)-beta-D-glucans.</text>
        <dbReference type="EC" id="3.2.1.39"/>
    </reaction>
</comment>
<dbReference type="Proteomes" id="UP000636709">
    <property type="component" value="Unassembled WGS sequence"/>
</dbReference>
<evidence type="ECO:0000256" key="7">
    <source>
        <dbReference type="ARBA" id="ARBA00022729"/>
    </source>
</evidence>
<evidence type="ECO:0000256" key="5">
    <source>
        <dbReference type="ARBA" id="ARBA00022475"/>
    </source>
</evidence>
<evidence type="ECO:0000256" key="9">
    <source>
        <dbReference type="ARBA" id="ARBA00022821"/>
    </source>
</evidence>
<evidence type="ECO:0000256" key="11">
    <source>
        <dbReference type="ARBA" id="ARBA00023157"/>
    </source>
</evidence>
<keyword evidence="10" id="KW-0472">Membrane</keyword>
<dbReference type="FunFam" id="1.20.58.1040:FF:000002">
    <property type="entry name" value="Glucan endo-1,3-beta-glucosidase 8"/>
    <property type="match status" value="1"/>
</dbReference>
<evidence type="ECO:0000256" key="12">
    <source>
        <dbReference type="ARBA" id="ARBA00023180"/>
    </source>
</evidence>
<dbReference type="Pfam" id="PF07983">
    <property type="entry name" value="X8"/>
    <property type="match status" value="1"/>
</dbReference>
<dbReference type="OrthoDB" id="408788at2759"/>
<proteinExistence type="inferred from homology"/>
<dbReference type="AlphaFoldDB" id="A0A835ASF0"/>
<comment type="caution">
    <text evidence="18">The sequence shown here is derived from an EMBL/GenBank/DDBJ whole genome shotgun (WGS) entry which is preliminary data.</text>
</comment>
<evidence type="ECO:0000256" key="6">
    <source>
        <dbReference type="ARBA" id="ARBA00022622"/>
    </source>
</evidence>
<dbReference type="InterPro" id="IPR000490">
    <property type="entry name" value="Glyco_hydro_17"/>
</dbReference>
<evidence type="ECO:0000313" key="18">
    <source>
        <dbReference type="EMBL" id="KAF8673541.1"/>
    </source>
</evidence>
<dbReference type="GO" id="GO:0005975">
    <property type="term" value="P:carbohydrate metabolic process"/>
    <property type="evidence" value="ECO:0007669"/>
    <property type="project" value="InterPro"/>
</dbReference>
<evidence type="ECO:0000256" key="8">
    <source>
        <dbReference type="ARBA" id="ARBA00022801"/>
    </source>
</evidence>
<dbReference type="GO" id="GO:0042973">
    <property type="term" value="F:glucan endo-1,3-beta-D-glucosidase activity"/>
    <property type="evidence" value="ECO:0007669"/>
    <property type="project" value="UniProtKB-EC"/>
</dbReference>
<keyword evidence="8 16" id="KW-0378">Hydrolase</keyword>
<dbReference type="FunFam" id="3.20.20.80:FF:000008">
    <property type="entry name" value="Glucan endo-1,3-beta-glucosidase 5"/>
    <property type="match status" value="1"/>
</dbReference>
<dbReference type="SMART" id="SM00768">
    <property type="entry name" value="X8"/>
    <property type="match status" value="1"/>
</dbReference>
<organism evidence="18 19">
    <name type="scientific">Digitaria exilis</name>
    <dbReference type="NCBI Taxonomy" id="1010633"/>
    <lineage>
        <taxon>Eukaryota</taxon>
        <taxon>Viridiplantae</taxon>
        <taxon>Streptophyta</taxon>
        <taxon>Embryophyta</taxon>
        <taxon>Tracheophyta</taxon>
        <taxon>Spermatophyta</taxon>
        <taxon>Magnoliopsida</taxon>
        <taxon>Liliopsida</taxon>
        <taxon>Poales</taxon>
        <taxon>Poaceae</taxon>
        <taxon>PACMAD clade</taxon>
        <taxon>Panicoideae</taxon>
        <taxon>Panicodae</taxon>
        <taxon>Paniceae</taxon>
        <taxon>Anthephorinae</taxon>
        <taxon>Digitaria</taxon>
    </lineage>
</organism>
<dbReference type="GO" id="GO:0098552">
    <property type="term" value="C:side of membrane"/>
    <property type="evidence" value="ECO:0007669"/>
    <property type="project" value="UniProtKB-KW"/>
</dbReference>
<keyword evidence="9" id="KW-0611">Plant defense</keyword>
<gene>
    <name evidence="18" type="ORF">HU200_048624</name>
</gene>
<protein>
    <recommendedName>
        <fullName evidence="4">glucan endo-1,3-beta-D-glucosidase</fullName>
        <ecNumber evidence="4">3.2.1.39</ecNumber>
    </recommendedName>
</protein>
<evidence type="ECO:0000256" key="1">
    <source>
        <dbReference type="ARBA" id="ARBA00000382"/>
    </source>
</evidence>
<keyword evidence="12" id="KW-0325">Glycoprotein</keyword>
<dbReference type="EC" id="3.2.1.39" evidence="4"/>
<evidence type="ECO:0000256" key="13">
    <source>
        <dbReference type="ARBA" id="ARBA00023288"/>
    </source>
</evidence>
<keyword evidence="5" id="KW-1003">Cell membrane</keyword>
<keyword evidence="14 16" id="KW-0326">Glycosidase</keyword>
<dbReference type="InterPro" id="IPR044965">
    <property type="entry name" value="Glyco_hydro_17_plant"/>
</dbReference>
<dbReference type="EMBL" id="JACEFO010002205">
    <property type="protein sequence ID" value="KAF8673541.1"/>
    <property type="molecule type" value="Genomic_DNA"/>
</dbReference>
<dbReference type="PANTHER" id="PTHR32227">
    <property type="entry name" value="GLUCAN ENDO-1,3-BETA-GLUCOSIDASE BG1-RELATED-RELATED"/>
    <property type="match status" value="1"/>
</dbReference>
<feature type="domain" description="X8" evidence="17">
    <location>
        <begin position="492"/>
        <end position="581"/>
    </location>
</feature>
<reference evidence="18" key="1">
    <citation type="submission" date="2020-07" db="EMBL/GenBank/DDBJ databases">
        <title>Genome sequence and genetic diversity analysis of an under-domesticated orphan crop, white fonio (Digitaria exilis).</title>
        <authorList>
            <person name="Bennetzen J.L."/>
            <person name="Chen S."/>
            <person name="Ma X."/>
            <person name="Wang X."/>
            <person name="Yssel A.E.J."/>
            <person name="Chaluvadi S.R."/>
            <person name="Johnson M."/>
            <person name="Gangashetty P."/>
            <person name="Hamidou F."/>
            <person name="Sanogo M.D."/>
            <person name="Zwaenepoel A."/>
            <person name="Wallace J."/>
            <person name="Van De Peer Y."/>
            <person name="Van Deynze A."/>
        </authorList>
    </citation>
    <scope>NUCLEOTIDE SEQUENCE</scope>
    <source>
        <tissue evidence="18">Leaves</tissue>
    </source>
</reference>
<dbReference type="Gene3D" id="1.20.58.1040">
    <property type="match status" value="1"/>
</dbReference>
<accession>A0A835ASF0</accession>
<dbReference type="InterPro" id="IPR017853">
    <property type="entry name" value="GH"/>
</dbReference>
<evidence type="ECO:0000259" key="17">
    <source>
        <dbReference type="SMART" id="SM00768"/>
    </source>
</evidence>
<dbReference type="SUPFAM" id="SSF51445">
    <property type="entry name" value="(Trans)glycosidases"/>
    <property type="match status" value="1"/>
</dbReference>
<comment type="similarity">
    <text evidence="3 15">Belongs to the glycosyl hydrolase 17 family.</text>
</comment>
<comment type="subcellular location">
    <subcellularLocation>
        <location evidence="2">Cell membrane</location>
        <topology evidence="2">Lipid-anchor</topology>
        <topology evidence="2">GPI-anchor</topology>
    </subcellularLocation>
</comment>
<dbReference type="GO" id="GO:0005886">
    <property type="term" value="C:plasma membrane"/>
    <property type="evidence" value="ECO:0007669"/>
    <property type="project" value="UniProtKB-SubCell"/>
</dbReference>
<keyword evidence="6" id="KW-0336">GPI-anchor</keyword>
<evidence type="ECO:0000256" key="2">
    <source>
        <dbReference type="ARBA" id="ARBA00004609"/>
    </source>
</evidence>
<keyword evidence="19" id="KW-1185">Reference proteome</keyword>
<evidence type="ECO:0000256" key="15">
    <source>
        <dbReference type="RuleBase" id="RU004335"/>
    </source>
</evidence>
<sequence length="615" mass="65802">MLLDLELLEPARELDRAEPTFLLVLKTSRAEPARYINELNRAVAPSCPAPVTSLVLRDSVLPLNPTPKTSTYSPLSRTPSLPIDLSPPFNAHKIRAFLFPVHERSNQITTIHPIPMAALPFVLLASALMATTATTAGALGVNWGTMSTRRLPPKVVARLLTDNGFNKVKIFDADEATMEGLAGTNVETMIAVPNDLLAAVAGAYARAKEWVKENVTRYAFDGGVNIRFVAVGNEPFLRAYNGSFDKVTVPALKNIQRALDESGHGAAVKATVPVNADVYDSPPSNPVPSAGRFRDDVVDVMADIVRFLNKSGAPLTVNIYPFLSLYGNDDFPLDYAFFPDSGGGKTTAAKVAKPVVDGKVVYTNVFDANFDTLVSALKRIGFGHLPVMIGEVGWPTDGDKHATSALAERFYAGLLRRLASRKGTPLRPNTRIEVYLFGLIDEDAKSVAPGNFERHWGLFTFDGRPKFPLDLHGVGRPAMPVPARGVEYLPRRWCVLNPDAVAGEDEEDGRIADNVGYACARADCTALGYGCSCGGVLDARANASYAFNAYYQAQGQVESACDFQGLAVVVDDDASRGGCNFSVQVVGSGAAVAVAVAARTMAAAGLAAMILLVVL</sequence>
<evidence type="ECO:0000256" key="14">
    <source>
        <dbReference type="ARBA" id="ARBA00023295"/>
    </source>
</evidence>
<name>A0A835ASF0_9POAL</name>
<dbReference type="Gene3D" id="3.20.20.80">
    <property type="entry name" value="Glycosidases"/>
    <property type="match status" value="1"/>
</dbReference>
<dbReference type="GO" id="GO:0006952">
    <property type="term" value="P:defense response"/>
    <property type="evidence" value="ECO:0007669"/>
    <property type="project" value="UniProtKB-KW"/>
</dbReference>
<evidence type="ECO:0000256" key="4">
    <source>
        <dbReference type="ARBA" id="ARBA00012780"/>
    </source>
</evidence>
<evidence type="ECO:0000256" key="16">
    <source>
        <dbReference type="RuleBase" id="RU004336"/>
    </source>
</evidence>
<keyword evidence="13" id="KW-0449">Lipoprotein</keyword>